<organism evidence="1 2">
    <name type="scientific">Agrobacterium rosae</name>
    <dbReference type="NCBI Taxonomy" id="1972867"/>
    <lineage>
        <taxon>Bacteria</taxon>
        <taxon>Pseudomonadati</taxon>
        <taxon>Pseudomonadota</taxon>
        <taxon>Alphaproteobacteria</taxon>
        <taxon>Hyphomicrobiales</taxon>
        <taxon>Rhizobiaceae</taxon>
        <taxon>Rhizobium/Agrobacterium group</taxon>
        <taxon>Agrobacterium</taxon>
    </lineage>
</organism>
<sequence length="146" mass="15883">MRTPLLFAIILVVGGTATSIGKAFFLPSDAYTKQARLLTAYRLHPDATLKRINAAYLACADSKYAEGPAANDIRHLAALLMLEAISQRVEDADDVSGKRRALQLMQTHLPGINAKLPVSRDEDQFLLYLQALREDGVPTCVISSSA</sequence>
<proteinExistence type="predicted"/>
<gene>
    <name evidence="1" type="ORF">DSM25559_4845</name>
</gene>
<dbReference type="AlphaFoldDB" id="A0A1R3U971"/>
<accession>A0A1R3U971</accession>
<name>A0A1R3U971_9HYPH</name>
<reference evidence="2" key="1">
    <citation type="submission" date="2016-10" db="EMBL/GenBank/DDBJ databases">
        <authorList>
            <person name="Wibberg D."/>
        </authorList>
    </citation>
    <scope>NUCLEOTIDE SEQUENCE [LARGE SCALE GENOMIC DNA]</scope>
</reference>
<dbReference type="Proteomes" id="UP000187891">
    <property type="component" value="Unassembled WGS sequence"/>
</dbReference>
<protein>
    <submittedName>
        <fullName evidence="1">Uncharacterized protein</fullName>
    </submittedName>
</protein>
<evidence type="ECO:0000313" key="2">
    <source>
        <dbReference type="Proteomes" id="UP000187891"/>
    </source>
</evidence>
<evidence type="ECO:0000313" key="1">
    <source>
        <dbReference type="EMBL" id="SCX35191.1"/>
    </source>
</evidence>
<dbReference type="EMBL" id="FMUE01000019">
    <property type="protein sequence ID" value="SCX35191.1"/>
    <property type="molecule type" value="Genomic_DNA"/>
</dbReference>
<dbReference type="RefSeq" id="WP_143239515.1">
    <property type="nucleotide sequence ID" value="NZ_FMUE01000019.1"/>
</dbReference>